<keyword evidence="2" id="KW-1185">Reference proteome</keyword>
<gene>
    <name evidence="1" type="ORF">SAMN05421580_11728</name>
</gene>
<dbReference type="Proteomes" id="UP000186221">
    <property type="component" value="Unassembled WGS sequence"/>
</dbReference>
<organism evidence="1 2">
    <name type="scientific">Rhodobacter aestuarii</name>
    <dbReference type="NCBI Taxonomy" id="453582"/>
    <lineage>
        <taxon>Bacteria</taxon>
        <taxon>Pseudomonadati</taxon>
        <taxon>Pseudomonadota</taxon>
        <taxon>Alphaproteobacteria</taxon>
        <taxon>Rhodobacterales</taxon>
        <taxon>Rhodobacter group</taxon>
        <taxon>Rhodobacter</taxon>
    </lineage>
</organism>
<sequence>MMAERALCPESNGPNQTGNRAYLATAIITTCRLALENDTSGLDDRTARERVASTLEFAEHLMMLIEDAATPFGV</sequence>
<proteinExistence type="predicted"/>
<dbReference type="AlphaFoldDB" id="A0A1N7QFH4"/>
<reference evidence="2" key="1">
    <citation type="submission" date="2017-01" db="EMBL/GenBank/DDBJ databases">
        <authorList>
            <person name="Varghese N."/>
            <person name="Submissions S."/>
        </authorList>
    </citation>
    <scope>NUCLEOTIDE SEQUENCE [LARGE SCALE GENOMIC DNA]</scope>
    <source>
        <strain evidence="2">DSM 19945</strain>
    </source>
</reference>
<evidence type="ECO:0000313" key="2">
    <source>
        <dbReference type="Proteomes" id="UP000186221"/>
    </source>
</evidence>
<protein>
    <submittedName>
        <fullName evidence="1">Uncharacterized protein</fullName>
    </submittedName>
</protein>
<evidence type="ECO:0000313" key="1">
    <source>
        <dbReference type="EMBL" id="SIT21509.1"/>
    </source>
</evidence>
<dbReference type="EMBL" id="FTOG01000017">
    <property type="protein sequence ID" value="SIT21509.1"/>
    <property type="molecule type" value="Genomic_DNA"/>
</dbReference>
<dbReference type="STRING" id="453582.SAMN05421580_11728"/>
<name>A0A1N7QFH4_9RHOB</name>
<accession>A0A1N7QFH4</accession>